<keyword evidence="1" id="KW-0808">Transferase</keyword>
<feature type="active site" description="Proton acceptor" evidence="1">
    <location>
        <position position="159"/>
    </location>
</feature>
<feature type="binding site" evidence="1">
    <location>
        <begin position="138"/>
        <end position="139"/>
    </location>
    <ligand>
        <name>S-adenosyl-L-methionine</name>
        <dbReference type="ChEBI" id="CHEBI:59789"/>
    </ligand>
</feature>
<comment type="function">
    <text evidence="1">Specifically methylates the adenine in position 2030 of 23S rRNA.</text>
</comment>
<dbReference type="GO" id="GO:0003723">
    <property type="term" value="F:RNA binding"/>
    <property type="evidence" value="ECO:0007669"/>
    <property type="project" value="UniProtKB-UniRule"/>
</dbReference>
<dbReference type="PANTHER" id="PTHR37426:SF1">
    <property type="entry name" value="RIBOSOMAL RNA LARGE SUBUNIT METHYLTRANSFERASE J"/>
    <property type="match status" value="1"/>
</dbReference>
<feature type="binding site" evidence="1">
    <location>
        <position position="19"/>
    </location>
    <ligand>
        <name>S-adenosyl-L-methionine</name>
        <dbReference type="ChEBI" id="CHEBI:59789"/>
    </ligand>
</feature>
<comment type="catalytic activity">
    <reaction evidence="1">
        <text>adenosine(2030) in 23S rRNA + S-adenosyl-L-methionine = N(6)-methyladenosine(2030) in 23S rRNA + S-adenosyl-L-homocysteine + H(+)</text>
        <dbReference type="Rhea" id="RHEA:43736"/>
        <dbReference type="Rhea" id="RHEA-COMP:10668"/>
        <dbReference type="Rhea" id="RHEA-COMP:10669"/>
        <dbReference type="ChEBI" id="CHEBI:15378"/>
        <dbReference type="ChEBI" id="CHEBI:57856"/>
        <dbReference type="ChEBI" id="CHEBI:59789"/>
        <dbReference type="ChEBI" id="CHEBI:74411"/>
        <dbReference type="ChEBI" id="CHEBI:74449"/>
        <dbReference type="EC" id="2.1.1.266"/>
    </reaction>
</comment>
<proteinExistence type="inferred from homology"/>
<dbReference type="Proteomes" id="UP001333710">
    <property type="component" value="Chromosome"/>
</dbReference>
<keyword evidence="1" id="KW-0949">S-adenosyl-L-methionine</keyword>
<dbReference type="PANTHER" id="PTHR37426">
    <property type="entry name" value="RIBOSOMAL RNA LARGE SUBUNIT METHYLTRANSFERASE J"/>
    <property type="match status" value="1"/>
</dbReference>
<dbReference type="GO" id="GO:0005829">
    <property type="term" value="C:cytosol"/>
    <property type="evidence" value="ECO:0007669"/>
    <property type="project" value="TreeGrafter"/>
</dbReference>
<evidence type="ECO:0000256" key="1">
    <source>
        <dbReference type="HAMAP-Rule" id="MF_00934"/>
    </source>
</evidence>
<keyword evidence="3" id="KW-1185">Reference proteome</keyword>
<dbReference type="EMBL" id="AP027272">
    <property type="protein sequence ID" value="BDX07357.1"/>
    <property type="molecule type" value="Genomic_DNA"/>
</dbReference>
<accession>A0AA48HPM6</accession>
<keyword evidence="1" id="KW-0698">rRNA processing</keyword>
<organism evidence="2 3">
    <name type="scientific">Planctobacterium marinum</name>
    <dbReference type="NCBI Taxonomy" id="1631968"/>
    <lineage>
        <taxon>Bacteria</taxon>
        <taxon>Pseudomonadati</taxon>
        <taxon>Pseudomonadota</taxon>
        <taxon>Gammaproteobacteria</taxon>
        <taxon>Alteromonadales</taxon>
        <taxon>Alteromonadaceae</taxon>
        <taxon>Planctobacterium</taxon>
    </lineage>
</organism>
<dbReference type="Pfam" id="PF04378">
    <property type="entry name" value="RsmJ"/>
    <property type="match status" value="1"/>
</dbReference>
<dbReference type="Gene3D" id="3.40.50.150">
    <property type="entry name" value="Vaccinia Virus protein VP39"/>
    <property type="match status" value="1"/>
</dbReference>
<dbReference type="EC" id="2.1.1.266" evidence="1"/>
<keyword evidence="1 2" id="KW-0489">Methyltransferase</keyword>
<dbReference type="AlphaFoldDB" id="A0AA48HPM6"/>
<comment type="subunit">
    <text evidence="1">Monomer.</text>
</comment>
<feature type="binding site" evidence="1">
    <location>
        <position position="159"/>
    </location>
    <ligand>
        <name>S-adenosyl-L-methionine</name>
        <dbReference type="ChEBI" id="CHEBI:59789"/>
    </ligand>
</feature>
<dbReference type="InterPro" id="IPR007473">
    <property type="entry name" value="RlmJ"/>
</dbReference>
<dbReference type="InterPro" id="IPR029063">
    <property type="entry name" value="SAM-dependent_MTases_sf"/>
</dbReference>
<dbReference type="GO" id="GO:0070475">
    <property type="term" value="P:rRNA base methylation"/>
    <property type="evidence" value="ECO:0007669"/>
    <property type="project" value="UniProtKB-UniRule"/>
</dbReference>
<dbReference type="KEGG" id="pmaw:MACH26_28780"/>
<name>A0AA48HPM6_9ALTE</name>
<evidence type="ECO:0000313" key="3">
    <source>
        <dbReference type="Proteomes" id="UP001333710"/>
    </source>
</evidence>
<gene>
    <name evidence="1 2" type="primary">rlmJ</name>
    <name evidence="2" type="ORF">MACH26_28780</name>
</gene>
<keyword evidence="1" id="KW-0694">RNA-binding</keyword>
<feature type="binding site" evidence="1">
    <location>
        <position position="42"/>
    </location>
    <ligand>
        <name>S-adenosyl-L-methionine</name>
        <dbReference type="ChEBI" id="CHEBI:59789"/>
    </ligand>
</feature>
<dbReference type="RefSeq" id="WP_338293344.1">
    <property type="nucleotide sequence ID" value="NZ_AP027272.1"/>
</dbReference>
<sequence length="274" mass="31161">MLSYQHHYHVGNHADVLKHWVLFECLTYLQKKDKPFDYIDTHSGAGIYDLKDSKTQKLKEFETGITRLLAQPVPALEDFTQLIKQFVDKGQYPGSPAIVDALLRRGDKSWLFELHPQTFTELEQHCARKRQCFVRQEDGFKGLTALLPVASKRALVLIDPSYELKEDYRNVVIAAEKAIQRMPQTTVLIWYPVVQRQYVESLVTGIQESKLRNVLQIELRIAADSDEKGMTGSGMIVVNPPWTLAKQAEALLPDLTEVLSPSEGNWDVSPLVAE</sequence>
<feature type="site" description="Interaction with substrate rRNA" evidence="1">
    <location>
        <position position="4"/>
    </location>
</feature>
<dbReference type="GO" id="GO:0036307">
    <property type="term" value="F:23S rRNA (adenine(2030)-N(6))-methyltransferase activity"/>
    <property type="evidence" value="ECO:0007669"/>
    <property type="project" value="UniProtKB-UniRule"/>
</dbReference>
<dbReference type="HAMAP" id="MF_00934">
    <property type="entry name" value="23SrRNA_methyltr_J"/>
    <property type="match status" value="1"/>
</dbReference>
<feature type="binding site" evidence="1">
    <location>
        <position position="113"/>
    </location>
    <ligand>
        <name>S-adenosyl-L-methionine</name>
        <dbReference type="ChEBI" id="CHEBI:59789"/>
    </ligand>
</feature>
<feature type="binding site" evidence="1">
    <location>
        <position position="95"/>
    </location>
    <ligand>
        <name>S-adenosyl-L-methionine</name>
        <dbReference type="ChEBI" id="CHEBI:59789"/>
    </ligand>
</feature>
<evidence type="ECO:0000313" key="2">
    <source>
        <dbReference type="EMBL" id="BDX07357.1"/>
    </source>
</evidence>
<comment type="similarity">
    <text evidence="1">Belongs to the RlmJ family.</text>
</comment>
<reference evidence="2" key="1">
    <citation type="submission" date="2023-01" db="EMBL/GenBank/DDBJ databases">
        <title>Complete genome sequence of Planctobacterium marinum strain Dej080120_11.</title>
        <authorList>
            <person name="Ueki S."/>
            <person name="Maruyama F."/>
        </authorList>
    </citation>
    <scope>NUCLEOTIDE SEQUENCE</scope>
    <source>
        <strain evidence="2">Dej080120_11</strain>
    </source>
</reference>
<protein>
    <recommendedName>
        <fullName evidence="1">Ribosomal RNA large subunit methyltransferase J</fullName>
        <ecNumber evidence="1">2.1.1.266</ecNumber>
    </recommendedName>
    <alternativeName>
        <fullName evidence="1">23S rRNA (adenine(2030)-N6)-methyltransferase</fullName>
    </alternativeName>
    <alternativeName>
        <fullName evidence="1">23S rRNA m6A2030 methyltransferase</fullName>
    </alternativeName>
</protein>
<dbReference type="SUPFAM" id="SSF53335">
    <property type="entry name" value="S-adenosyl-L-methionine-dependent methyltransferases"/>
    <property type="match status" value="1"/>
</dbReference>